<sequence>MAQPGSLIVIAKIPAQHPADIPAYLPTGGWNNCPSTDTQLAIAHYWYEKYGAYIAAVGGDKELEFNVTRPSTNPEATKRLAAEQYIFCPELVGPICSSFEELAQGIYCNRQWYFWWE</sequence>
<reference evidence="2 3" key="1">
    <citation type="submission" date="2016-10" db="EMBL/GenBank/DDBJ databases">
        <title>Genome sequence of Rothia aeria strain JCM11412.</title>
        <authorList>
            <person name="Nambu T."/>
        </authorList>
    </citation>
    <scope>NUCLEOTIDE SEQUENCE [LARGE SCALE GENOMIC DNA]</scope>
    <source>
        <strain evidence="2 3">JCM 11412</strain>
    </source>
</reference>
<dbReference type="Pfam" id="PF14062">
    <property type="entry name" value="DUF4253"/>
    <property type="match status" value="1"/>
</dbReference>
<dbReference type="Proteomes" id="UP000250241">
    <property type="component" value="Chromosome"/>
</dbReference>
<accession>A0A2Z5QZY2</accession>
<protein>
    <recommendedName>
        <fullName evidence="1">DUF4253 domain-containing protein</fullName>
    </recommendedName>
</protein>
<organism evidence="2 3">
    <name type="scientific">Rothia aeria</name>
    <dbReference type="NCBI Taxonomy" id="172042"/>
    <lineage>
        <taxon>Bacteria</taxon>
        <taxon>Bacillati</taxon>
        <taxon>Actinomycetota</taxon>
        <taxon>Actinomycetes</taxon>
        <taxon>Micrococcales</taxon>
        <taxon>Micrococcaceae</taxon>
        <taxon>Rothia</taxon>
    </lineage>
</organism>
<dbReference type="EMBL" id="AP017895">
    <property type="protein sequence ID" value="BAV88065.1"/>
    <property type="molecule type" value="Genomic_DNA"/>
</dbReference>
<proteinExistence type="predicted"/>
<dbReference type="InterPro" id="IPR025349">
    <property type="entry name" value="DUF4253"/>
</dbReference>
<evidence type="ECO:0000313" key="2">
    <source>
        <dbReference type="EMBL" id="BAV88065.1"/>
    </source>
</evidence>
<evidence type="ECO:0000259" key="1">
    <source>
        <dbReference type="Pfam" id="PF14062"/>
    </source>
</evidence>
<dbReference type="AlphaFoldDB" id="A0A2Z5QZY2"/>
<evidence type="ECO:0000313" key="3">
    <source>
        <dbReference type="Proteomes" id="UP000250241"/>
    </source>
</evidence>
<gene>
    <name evidence="2" type="ORF">RA11412_1766</name>
</gene>
<dbReference type="KEGG" id="raj:RA11412_1766"/>
<keyword evidence="3" id="KW-1185">Reference proteome</keyword>
<name>A0A2Z5QZY2_9MICC</name>
<feature type="domain" description="DUF4253" evidence="1">
    <location>
        <begin position="10"/>
        <end position="117"/>
    </location>
</feature>